<dbReference type="RefSeq" id="WP_098778484.1">
    <property type="nucleotide sequence ID" value="NZ_NUHO01000092.1"/>
</dbReference>
<accession>A0A2B9DC74</accession>
<protein>
    <submittedName>
        <fullName evidence="1">Uncharacterized protein</fullName>
    </submittedName>
</protein>
<evidence type="ECO:0000313" key="2">
    <source>
        <dbReference type="Proteomes" id="UP000222054"/>
    </source>
</evidence>
<sequence length="101" mass="12158">MNSNTKQFIYDIQQRKNNYIENVLIAIQHPKKEQSEQVIQNIVEKMDMMISLVTTYMAIESESMKELKELQEEIIHAQAYIQKRKFEETQRYNPVFLFGRL</sequence>
<reference evidence="1 2" key="1">
    <citation type="submission" date="2017-09" db="EMBL/GenBank/DDBJ databases">
        <title>Large-scale bioinformatics analysis of Bacillus genomes uncovers conserved roles of natural products in bacterial physiology.</title>
        <authorList>
            <consortium name="Agbiome Team Llc"/>
            <person name="Bleich R.M."/>
            <person name="Grubbs K.J."/>
            <person name="Santa Maria K.C."/>
            <person name="Allen S.E."/>
            <person name="Farag S."/>
            <person name="Shank E.A."/>
            <person name="Bowers A."/>
        </authorList>
    </citation>
    <scope>NUCLEOTIDE SEQUENCE [LARGE SCALE GENOMIC DNA]</scope>
    <source>
        <strain evidence="1 2">AFS053130</strain>
    </source>
</reference>
<evidence type="ECO:0000313" key="1">
    <source>
        <dbReference type="EMBL" id="PGM90278.1"/>
    </source>
</evidence>
<dbReference type="EMBL" id="NUHO01000092">
    <property type="protein sequence ID" value="PGM90278.1"/>
    <property type="molecule type" value="Genomic_DNA"/>
</dbReference>
<name>A0A2B9DC74_BACCE</name>
<dbReference type="AlphaFoldDB" id="A0A2B9DC74"/>
<gene>
    <name evidence="1" type="ORF">CN958_22230</name>
</gene>
<dbReference type="Proteomes" id="UP000222054">
    <property type="component" value="Unassembled WGS sequence"/>
</dbReference>
<proteinExistence type="predicted"/>
<comment type="caution">
    <text evidence="1">The sequence shown here is derived from an EMBL/GenBank/DDBJ whole genome shotgun (WGS) entry which is preliminary data.</text>
</comment>
<organism evidence="1 2">
    <name type="scientific">Bacillus cereus</name>
    <dbReference type="NCBI Taxonomy" id="1396"/>
    <lineage>
        <taxon>Bacteria</taxon>
        <taxon>Bacillati</taxon>
        <taxon>Bacillota</taxon>
        <taxon>Bacilli</taxon>
        <taxon>Bacillales</taxon>
        <taxon>Bacillaceae</taxon>
        <taxon>Bacillus</taxon>
        <taxon>Bacillus cereus group</taxon>
    </lineage>
</organism>